<accession>A0A1C6V1M0</accession>
<keyword evidence="3" id="KW-1185">Reference proteome</keyword>
<dbReference type="Gene3D" id="1.25.10.10">
    <property type="entry name" value="Leucine-rich Repeat Variant"/>
    <property type="match status" value="3"/>
</dbReference>
<dbReference type="OrthoDB" id="3397314at2"/>
<dbReference type="PANTHER" id="PTHR12697">
    <property type="entry name" value="PBS LYASE HEAT-LIKE PROTEIN"/>
    <property type="match status" value="1"/>
</dbReference>
<dbReference type="InterPro" id="IPR004155">
    <property type="entry name" value="PBS_lyase_HEAT"/>
</dbReference>
<dbReference type="Proteomes" id="UP000199696">
    <property type="component" value="Unassembled WGS sequence"/>
</dbReference>
<dbReference type="SUPFAM" id="SSF48371">
    <property type="entry name" value="ARM repeat"/>
    <property type="match status" value="1"/>
</dbReference>
<dbReference type="SMART" id="SM00567">
    <property type="entry name" value="EZ_HEAT"/>
    <property type="match status" value="7"/>
</dbReference>
<protein>
    <submittedName>
        <fullName evidence="2">HEAT repeat</fullName>
    </submittedName>
</protein>
<dbReference type="PANTHER" id="PTHR12697:SF5">
    <property type="entry name" value="DEOXYHYPUSINE HYDROXYLASE"/>
    <property type="match status" value="1"/>
</dbReference>
<dbReference type="InterPro" id="IPR016024">
    <property type="entry name" value="ARM-type_fold"/>
</dbReference>
<dbReference type="PROSITE" id="PS50077">
    <property type="entry name" value="HEAT_REPEAT"/>
    <property type="match status" value="1"/>
</dbReference>
<dbReference type="GO" id="GO:0016491">
    <property type="term" value="F:oxidoreductase activity"/>
    <property type="evidence" value="ECO:0007669"/>
    <property type="project" value="TreeGrafter"/>
</dbReference>
<evidence type="ECO:0000313" key="2">
    <source>
        <dbReference type="EMBL" id="SCL60199.1"/>
    </source>
</evidence>
<dbReference type="Pfam" id="PF13646">
    <property type="entry name" value="HEAT_2"/>
    <property type="match status" value="2"/>
</dbReference>
<reference evidence="3" key="1">
    <citation type="submission" date="2016-06" db="EMBL/GenBank/DDBJ databases">
        <authorList>
            <person name="Varghese N."/>
            <person name="Submissions Spin"/>
        </authorList>
    </citation>
    <scope>NUCLEOTIDE SEQUENCE [LARGE SCALE GENOMIC DNA]</scope>
    <source>
        <strain evidence="3">DSM 44814</strain>
    </source>
</reference>
<dbReference type="STRING" id="227316.GA0070604_4242"/>
<organism evidence="2 3">
    <name type="scientific">Micromonospora eburnea</name>
    <dbReference type="NCBI Taxonomy" id="227316"/>
    <lineage>
        <taxon>Bacteria</taxon>
        <taxon>Bacillati</taxon>
        <taxon>Actinomycetota</taxon>
        <taxon>Actinomycetes</taxon>
        <taxon>Micromonosporales</taxon>
        <taxon>Micromonosporaceae</taxon>
        <taxon>Micromonospora</taxon>
    </lineage>
</organism>
<dbReference type="AlphaFoldDB" id="A0A1C6V1M0"/>
<dbReference type="EMBL" id="FMHY01000002">
    <property type="protein sequence ID" value="SCL60199.1"/>
    <property type="molecule type" value="Genomic_DNA"/>
</dbReference>
<evidence type="ECO:0000313" key="3">
    <source>
        <dbReference type="Proteomes" id="UP000199696"/>
    </source>
</evidence>
<proteinExistence type="predicted"/>
<name>A0A1C6V1M0_9ACTN</name>
<dbReference type="InterPro" id="IPR021133">
    <property type="entry name" value="HEAT_type_2"/>
</dbReference>
<sequence length="397" mass="42073">MVTRMIDSAALEAVVRHAMELEDDYDDIAPILTALAACGDITLVPRLHEALDRFLDEQNFYGRDLIAGILAGIQGVAALPALLRASARDLGDDQDSLTGEIIDLLHTNKAVARRTVLDLATGGIPELRRAGLWALGFVVEAQDVELLAAAATDADPRVRSVAIGSIPDPAGDDRAFQVLVMALRDLDDQVRISAVSRLGYTGLADAVAPLTALAADPAPRVRSMVAYALGQLGRAEATPVLLRLRHDPDRHVRENALEALGSVGGAAAVDVLLLIAADADPLLRAQAARALGRAVDSDPRIPQQLTTLAQDDEPAVRAATISGLVSTDSVRSRWASLVVGLANDPDPVVRQRVAVAVRRLAPDAAPDILHQFTSDADPTVRRIADTELARLTDTATH</sequence>
<gene>
    <name evidence="2" type="ORF">GA0070604_4242</name>
</gene>
<evidence type="ECO:0000256" key="1">
    <source>
        <dbReference type="ARBA" id="ARBA00045876"/>
    </source>
</evidence>
<comment type="function">
    <text evidence="1">Catalyzes the hydroxylation of the N(6)-(4-aminobutyl)-L-lysine intermediate produced by deoxyhypusine synthase/DHPS on a critical lysine of the eukaryotic translation initiation factor 5A/eIF-5A. This is the second step of the post-translational modification of that lysine into an unusual amino acid residue named hypusine. Hypusination is unique to mature eIF-5A factor and is essential for its function.</text>
</comment>
<dbReference type="InterPro" id="IPR011989">
    <property type="entry name" value="ARM-like"/>
</dbReference>